<dbReference type="PANTHER" id="PTHR43095:SF5">
    <property type="entry name" value="XYLULOSE KINASE"/>
    <property type="match status" value="1"/>
</dbReference>
<evidence type="ECO:0008006" key="9">
    <source>
        <dbReference type="Google" id="ProtNLM"/>
    </source>
</evidence>
<dbReference type="InterPro" id="IPR000577">
    <property type="entry name" value="Carb_kinase_FGGY"/>
</dbReference>
<keyword evidence="8" id="KW-1185">Reference proteome</keyword>
<dbReference type="Gene3D" id="3.30.420.40">
    <property type="match status" value="2"/>
</dbReference>
<evidence type="ECO:0000313" key="7">
    <source>
        <dbReference type="EMBL" id="OVE46923.1"/>
    </source>
</evidence>
<dbReference type="InterPro" id="IPR043129">
    <property type="entry name" value="ATPase_NBD"/>
</dbReference>
<evidence type="ECO:0000259" key="5">
    <source>
        <dbReference type="Pfam" id="PF00370"/>
    </source>
</evidence>
<dbReference type="CDD" id="cd07805">
    <property type="entry name" value="ASKHA_NBD_FGGY_CvXK-like"/>
    <property type="match status" value="1"/>
</dbReference>
<dbReference type="Pfam" id="PF00370">
    <property type="entry name" value="FGGY_N"/>
    <property type="match status" value="1"/>
</dbReference>
<dbReference type="GO" id="GO:0016773">
    <property type="term" value="F:phosphotransferase activity, alcohol group as acceptor"/>
    <property type="evidence" value="ECO:0007669"/>
    <property type="project" value="InterPro"/>
</dbReference>
<dbReference type="Pfam" id="PF02782">
    <property type="entry name" value="FGGY_C"/>
    <property type="match status" value="1"/>
</dbReference>
<dbReference type="InterPro" id="IPR018485">
    <property type="entry name" value="FGGY_C"/>
</dbReference>
<feature type="domain" description="Carbohydrate kinase FGGY N-terminal" evidence="5">
    <location>
        <begin position="26"/>
        <end position="270"/>
    </location>
</feature>
<dbReference type="PROSITE" id="PS00445">
    <property type="entry name" value="FGGY_KINASES_2"/>
    <property type="match status" value="1"/>
</dbReference>
<dbReference type="InterPro" id="IPR018484">
    <property type="entry name" value="FGGY_N"/>
</dbReference>
<gene>
    <name evidence="7" type="ORF">CBW21_16070</name>
</gene>
<dbReference type="InterPro" id="IPR018483">
    <property type="entry name" value="Carb_kinase_FGGY_CS"/>
</dbReference>
<comment type="caution">
    <text evidence="7">The sequence shown here is derived from an EMBL/GenBank/DDBJ whole genome shotgun (WGS) entry which is preliminary data.</text>
</comment>
<dbReference type="PANTHER" id="PTHR43095">
    <property type="entry name" value="SUGAR KINASE"/>
    <property type="match status" value="1"/>
</dbReference>
<keyword evidence="2 4" id="KW-0808">Transferase</keyword>
<evidence type="ECO:0000256" key="3">
    <source>
        <dbReference type="ARBA" id="ARBA00022777"/>
    </source>
</evidence>
<evidence type="ECO:0000256" key="2">
    <source>
        <dbReference type="ARBA" id="ARBA00022679"/>
    </source>
</evidence>
<evidence type="ECO:0000313" key="8">
    <source>
        <dbReference type="Proteomes" id="UP000196342"/>
    </source>
</evidence>
<evidence type="ECO:0000259" key="6">
    <source>
        <dbReference type="Pfam" id="PF02782"/>
    </source>
</evidence>
<dbReference type="SUPFAM" id="SSF53067">
    <property type="entry name" value="Actin-like ATPase domain"/>
    <property type="match status" value="2"/>
</dbReference>
<sequence length="523" mass="56757">MASRRNAASGVLSAALNPERRCMAFYIATFDIGTTEVKAALADRDGGLHFQRSIALETYGDGNGSVEQDAGDWYDAVQRIASSWWQSGVDARRVSAIVLSGQMQNFLPLDQDHEPLHRAVLYSDKRPLKEAEEINARHGADNLWSALENPMTAASILPKLVFWRASFPQAFGRLRHVVLGAKDYVVLRLTGRHATDRTNASTTGLYRPKDDVWHVELLADYGFSLDLMPRLLEPGEQVGGVSALAARQTGFVSGTPVLCGLGDAGAATLGVGVLDDEDAYLHLGTTGWLARLTQTDPVGDMPVGTIFRLAGIIAGKTLQVAPVLNAGNILQWALTLVGHRPGEDCAEYFHMAAAEVQGVTVPDGLLFVPYLHAERCPVELPAPRGALLGVTGATTRAQILLAVLEGAALSLRWCAELLGMEKVGLLKVVGGGARSEAWLRMIADNLNVSLLVKPDAHLHPLRGLAALAAVELEWSHSIQDFLREADLREPASNILHPQPCDEGRRRRKFERFKQCVETLGRLD</sequence>
<protein>
    <recommendedName>
        <fullName evidence="9">Xylulose kinase</fullName>
    </recommendedName>
</protein>
<dbReference type="AlphaFoldDB" id="A0A202B5T0"/>
<dbReference type="GO" id="GO:0016301">
    <property type="term" value="F:kinase activity"/>
    <property type="evidence" value="ECO:0007669"/>
    <property type="project" value="UniProtKB-KW"/>
</dbReference>
<feature type="domain" description="Carbohydrate kinase FGGY C-terminal" evidence="6">
    <location>
        <begin position="282"/>
        <end position="471"/>
    </location>
</feature>
<dbReference type="Proteomes" id="UP000196342">
    <property type="component" value="Unassembled WGS sequence"/>
</dbReference>
<keyword evidence="3 4" id="KW-0418">Kinase</keyword>
<dbReference type="PIRSF" id="PIRSF000538">
    <property type="entry name" value="GlpK"/>
    <property type="match status" value="1"/>
</dbReference>
<dbReference type="GO" id="GO:0005975">
    <property type="term" value="P:carbohydrate metabolic process"/>
    <property type="evidence" value="ECO:0007669"/>
    <property type="project" value="InterPro"/>
</dbReference>
<proteinExistence type="inferred from homology"/>
<evidence type="ECO:0000256" key="4">
    <source>
        <dbReference type="RuleBase" id="RU003733"/>
    </source>
</evidence>
<organism evidence="7 8">
    <name type="scientific">Chromobacterium violaceum</name>
    <dbReference type="NCBI Taxonomy" id="536"/>
    <lineage>
        <taxon>Bacteria</taxon>
        <taxon>Pseudomonadati</taxon>
        <taxon>Pseudomonadota</taxon>
        <taxon>Betaproteobacteria</taxon>
        <taxon>Neisseriales</taxon>
        <taxon>Chromobacteriaceae</taxon>
        <taxon>Chromobacterium</taxon>
    </lineage>
</organism>
<name>A0A202B5T0_CHRVL</name>
<dbReference type="InterPro" id="IPR050406">
    <property type="entry name" value="FGGY_Carb_Kinase"/>
</dbReference>
<evidence type="ECO:0000256" key="1">
    <source>
        <dbReference type="ARBA" id="ARBA00009156"/>
    </source>
</evidence>
<accession>A0A202B5T0</accession>
<reference evidence="7 8" key="1">
    <citation type="submission" date="2017-05" db="EMBL/GenBank/DDBJ databases">
        <title>Chromobacterium violaceum GHPS1 isolated from Hydrocarbon polluted soil in French Guiana display an awesome secondary metabolite arsenal and a battery of drug and heavy-metal-resistance and detoxification of xenobiotics proteins.</title>
        <authorList>
            <person name="Belbahri L."/>
        </authorList>
    </citation>
    <scope>NUCLEOTIDE SEQUENCE [LARGE SCALE GENOMIC DNA]</scope>
    <source>
        <strain evidence="7 8">GHPS1</strain>
    </source>
</reference>
<dbReference type="EMBL" id="NHOO01000014">
    <property type="protein sequence ID" value="OVE46923.1"/>
    <property type="molecule type" value="Genomic_DNA"/>
</dbReference>
<comment type="similarity">
    <text evidence="1 4">Belongs to the FGGY kinase family.</text>
</comment>